<dbReference type="InterPro" id="IPR036872">
    <property type="entry name" value="CH_dom_sf"/>
</dbReference>
<organism evidence="1 2">
    <name type="scientific">Kipferlia bialata</name>
    <dbReference type="NCBI Taxonomy" id="797122"/>
    <lineage>
        <taxon>Eukaryota</taxon>
        <taxon>Metamonada</taxon>
        <taxon>Carpediemonas-like organisms</taxon>
        <taxon>Kipferlia</taxon>
    </lineage>
</organism>
<comment type="caution">
    <text evidence="1">The sequence shown here is derived from an EMBL/GenBank/DDBJ whole genome shotgun (WGS) entry which is preliminary data.</text>
</comment>
<proteinExistence type="predicted"/>
<dbReference type="Gene3D" id="1.10.418.10">
    <property type="entry name" value="Calponin-like domain"/>
    <property type="match status" value="1"/>
</dbReference>
<dbReference type="SUPFAM" id="SSF47576">
    <property type="entry name" value="Calponin-homology domain, CH-domain"/>
    <property type="match status" value="1"/>
</dbReference>
<dbReference type="AlphaFoldDB" id="A0A9K3DCP7"/>
<evidence type="ECO:0000313" key="1">
    <source>
        <dbReference type="EMBL" id="GIQ93061.1"/>
    </source>
</evidence>
<feature type="non-terminal residue" evidence="1">
    <location>
        <position position="1"/>
    </location>
</feature>
<reference evidence="1 2" key="1">
    <citation type="journal article" date="2018" name="PLoS ONE">
        <title>The draft genome of Kipferlia bialata reveals reductive genome evolution in fornicate parasites.</title>
        <authorList>
            <person name="Tanifuji G."/>
            <person name="Takabayashi S."/>
            <person name="Kume K."/>
            <person name="Takagi M."/>
            <person name="Nakayama T."/>
            <person name="Kamikawa R."/>
            <person name="Inagaki Y."/>
            <person name="Hashimoto T."/>
        </authorList>
    </citation>
    <scope>NUCLEOTIDE SEQUENCE [LARGE SCALE GENOMIC DNA]</scope>
    <source>
        <strain evidence="1">NY0173</strain>
    </source>
</reference>
<sequence length="28" mass="3112">DLTQSFQDGRVIAALVHSINPAFIDINR</sequence>
<keyword evidence="2" id="KW-1185">Reference proteome</keyword>
<accession>A0A9K3DCP7</accession>
<evidence type="ECO:0000313" key="2">
    <source>
        <dbReference type="Proteomes" id="UP000265618"/>
    </source>
</evidence>
<dbReference type="EMBL" id="BDIP01011335">
    <property type="protein sequence ID" value="GIQ93061.1"/>
    <property type="molecule type" value="Genomic_DNA"/>
</dbReference>
<gene>
    <name evidence="1" type="ORF">KIPB_017247</name>
</gene>
<protein>
    <submittedName>
        <fullName evidence="1">Uncharacterized protein</fullName>
    </submittedName>
</protein>
<name>A0A9K3DCP7_9EUKA</name>
<dbReference type="Proteomes" id="UP000265618">
    <property type="component" value="Unassembled WGS sequence"/>
</dbReference>